<dbReference type="STRING" id="1150600.ADIARSV_2480"/>
<protein>
    <submittedName>
        <fullName evidence="1">IS66 Orf2 like protein</fullName>
    </submittedName>
</protein>
<dbReference type="NCBIfam" id="NF033819">
    <property type="entry name" value="IS66_TnpB"/>
    <property type="match status" value="1"/>
</dbReference>
<dbReference type="EMBL" id="AQPN01000088">
    <property type="protein sequence ID" value="EOR94352.1"/>
    <property type="molecule type" value="Genomic_DNA"/>
</dbReference>
<name>R9GR78_9SPHI</name>
<sequence length="100" mass="11773">MRKSFDSLAGIVRREMNMEPLQSGDVFIFLNRKRNQVKLLNWDGDGWAIYYKRLEQGSYELPVLSNESNSCQMRTDELQFILGGISLQSIQRRKRYQNPV</sequence>
<accession>R9GR78</accession>
<organism evidence="1 2">
    <name type="scientific">Arcticibacter svalbardensis MN12-7</name>
    <dbReference type="NCBI Taxonomy" id="1150600"/>
    <lineage>
        <taxon>Bacteria</taxon>
        <taxon>Pseudomonadati</taxon>
        <taxon>Bacteroidota</taxon>
        <taxon>Sphingobacteriia</taxon>
        <taxon>Sphingobacteriales</taxon>
        <taxon>Sphingobacteriaceae</taxon>
        <taxon>Arcticibacter</taxon>
    </lineage>
</organism>
<dbReference type="eggNOG" id="COG3436">
    <property type="taxonomic scope" value="Bacteria"/>
</dbReference>
<gene>
    <name evidence="1" type="ORF">ADIARSV_2480</name>
</gene>
<evidence type="ECO:0000313" key="1">
    <source>
        <dbReference type="EMBL" id="EOR94352.1"/>
    </source>
</evidence>
<evidence type="ECO:0000313" key="2">
    <source>
        <dbReference type="Proteomes" id="UP000014174"/>
    </source>
</evidence>
<reference evidence="1 2" key="1">
    <citation type="journal article" date="2013" name="Genome Announc.">
        <title>Draft Genome Sequence of Arcticibacter svalbardensis Strain MN12-7T, a Member of the Family Sphingobacteriaceae Isolated from an Arctic Soil Sample.</title>
        <authorList>
            <person name="Shivaji S."/>
            <person name="Ara S."/>
            <person name="Prasad S."/>
            <person name="Manasa B.P."/>
            <person name="Begum Z."/>
            <person name="Singh A."/>
            <person name="Kumar Pinnaka A."/>
        </authorList>
    </citation>
    <scope>NUCLEOTIDE SEQUENCE [LARGE SCALE GENOMIC DNA]</scope>
    <source>
        <strain evidence="1 2">MN12-7</strain>
    </source>
</reference>
<comment type="caution">
    <text evidence="1">The sequence shown here is derived from an EMBL/GenBank/DDBJ whole genome shotgun (WGS) entry which is preliminary data.</text>
</comment>
<keyword evidence="2" id="KW-1185">Reference proteome</keyword>
<dbReference type="PANTHER" id="PTHR36455:SF1">
    <property type="entry name" value="BLR8292 PROTEIN"/>
    <property type="match status" value="1"/>
</dbReference>
<dbReference type="Pfam" id="PF05717">
    <property type="entry name" value="TnpB_IS66"/>
    <property type="match status" value="1"/>
</dbReference>
<proteinExistence type="predicted"/>
<dbReference type="InterPro" id="IPR008878">
    <property type="entry name" value="Transposase_IS66_Orf2"/>
</dbReference>
<dbReference type="AlphaFoldDB" id="R9GR78"/>
<dbReference type="Proteomes" id="UP000014174">
    <property type="component" value="Unassembled WGS sequence"/>
</dbReference>
<dbReference type="PANTHER" id="PTHR36455">
    <property type="match status" value="1"/>
</dbReference>